<reference evidence="2 3" key="1">
    <citation type="submission" date="2020-07" db="EMBL/GenBank/DDBJ databases">
        <title>Alkalicella. sp. LB2 genome.</title>
        <authorList>
            <person name="Postec A."/>
            <person name="Quemeneur M."/>
        </authorList>
    </citation>
    <scope>NUCLEOTIDE SEQUENCE [LARGE SCALE GENOMIC DNA]</scope>
    <source>
        <strain evidence="2 3">LB2</strain>
    </source>
</reference>
<keyword evidence="2" id="KW-0489">Methyltransferase</keyword>
<evidence type="ECO:0000313" key="3">
    <source>
        <dbReference type="Proteomes" id="UP000516160"/>
    </source>
</evidence>
<gene>
    <name evidence="2" type="ORF">HYG86_09005</name>
</gene>
<evidence type="ECO:0000259" key="1">
    <source>
        <dbReference type="Pfam" id="PF05175"/>
    </source>
</evidence>
<dbReference type="GO" id="GO:0032259">
    <property type="term" value="P:methylation"/>
    <property type="evidence" value="ECO:0007669"/>
    <property type="project" value="UniProtKB-KW"/>
</dbReference>
<dbReference type="InterPro" id="IPR002052">
    <property type="entry name" value="DNA_methylase_N6_adenine_CS"/>
</dbReference>
<sequence>MDIKLLPGERIDELQRNGLRIIQNKKVFSFTMDSVLLSAFVSLTKGDKVVDLGTGTGVLPLLIVGRKQVKEVIGIEIQDLLADMSKRSVELNNINNIQIIKTDLKRIHEKLGHEQYDVVVSNPPYMIPKTGEISTLDAKAVARHEISCNLEDVIFEASKLVKYGGKFAMVHRPERIVDICYLMRHYKLEPKRIRLVQSRPDSTPRILLIEGIKGGKPGLITLPTLIIYEQDGSYTEEVKKIYYT</sequence>
<dbReference type="KEGG" id="acae:HYG86_09005"/>
<name>A0A7G9W889_ALKCA</name>
<dbReference type="InterPro" id="IPR007848">
    <property type="entry name" value="Small_mtfrase_dom"/>
</dbReference>
<keyword evidence="3" id="KW-1185">Reference proteome</keyword>
<dbReference type="GO" id="GO:0008757">
    <property type="term" value="F:S-adenosylmethionine-dependent methyltransferase activity"/>
    <property type="evidence" value="ECO:0007669"/>
    <property type="project" value="UniProtKB-ARBA"/>
</dbReference>
<proteinExistence type="predicted"/>
<dbReference type="InterPro" id="IPR050210">
    <property type="entry name" value="tRNA_Adenine-N(6)_MTase"/>
</dbReference>
<dbReference type="EMBL" id="CP058559">
    <property type="protein sequence ID" value="QNO14901.1"/>
    <property type="molecule type" value="Genomic_DNA"/>
</dbReference>
<dbReference type="PANTHER" id="PTHR47739:SF1">
    <property type="entry name" value="TRNA1(VAL) (ADENINE(37)-N6)-METHYLTRANSFERASE"/>
    <property type="match status" value="1"/>
</dbReference>
<dbReference type="InterPro" id="IPR029063">
    <property type="entry name" value="SAM-dependent_MTases_sf"/>
</dbReference>
<dbReference type="RefSeq" id="WP_213168992.1">
    <property type="nucleotide sequence ID" value="NZ_CP058559.1"/>
</dbReference>
<dbReference type="Pfam" id="PF05175">
    <property type="entry name" value="MTS"/>
    <property type="match status" value="1"/>
</dbReference>
<evidence type="ECO:0000313" key="2">
    <source>
        <dbReference type="EMBL" id="QNO14901.1"/>
    </source>
</evidence>
<protein>
    <submittedName>
        <fullName evidence="2">tRNA1(Val) (Adenine(37)-N6)-methyltransferase</fullName>
    </submittedName>
</protein>
<dbReference type="PANTHER" id="PTHR47739">
    <property type="entry name" value="TRNA1(VAL) (ADENINE(37)-N6)-METHYLTRANSFERASE"/>
    <property type="match status" value="1"/>
</dbReference>
<dbReference type="CDD" id="cd02440">
    <property type="entry name" value="AdoMet_MTases"/>
    <property type="match status" value="1"/>
</dbReference>
<dbReference type="PROSITE" id="PS00092">
    <property type="entry name" value="N6_MTASE"/>
    <property type="match status" value="1"/>
</dbReference>
<keyword evidence="2" id="KW-0808">Transferase</keyword>
<feature type="domain" description="Methyltransferase small" evidence="1">
    <location>
        <begin position="34"/>
        <end position="130"/>
    </location>
</feature>
<accession>A0A7G9W889</accession>
<dbReference type="Gene3D" id="3.40.50.150">
    <property type="entry name" value="Vaccinia Virus protein VP39"/>
    <property type="match status" value="1"/>
</dbReference>
<dbReference type="Proteomes" id="UP000516160">
    <property type="component" value="Chromosome"/>
</dbReference>
<dbReference type="SUPFAM" id="SSF53335">
    <property type="entry name" value="S-adenosyl-L-methionine-dependent methyltransferases"/>
    <property type="match status" value="1"/>
</dbReference>
<dbReference type="AlphaFoldDB" id="A0A7G9W889"/>
<dbReference type="GO" id="GO:0003676">
    <property type="term" value="F:nucleic acid binding"/>
    <property type="evidence" value="ECO:0007669"/>
    <property type="project" value="InterPro"/>
</dbReference>
<organism evidence="2 3">
    <name type="scientific">Alkalicella caledoniensis</name>
    <dbReference type="NCBI Taxonomy" id="2731377"/>
    <lineage>
        <taxon>Bacteria</taxon>
        <taxon>Bacillati</taxon>
        <taxon>Bacillota</taxon>
        <taxon>Clostridia</taxon>
        <taxon>Eubacteriales</taxon>
        <taxon>Proteinivoracaceae</taxon>
        <taxon>Alkalicella</taxon>
    </lineage>
</organism>
<dbReference type="GO" id="GO:0008170">
    <property type="term" value="F:N-methyltransferase activity"/>
    <property type="evidence" value="ECO:0007669"/>
    <property type="project" value="UniProtKB-ARBA"/>
</dbReference>